<evidence type="ECO:0000256" key="7">
    <source>
        <dbReference type="HAMAP-Rule" id="MF_01069"/>
    </source>
</evidence>
<gene>
    <name evidence="10" type="primary">mdoG</name>
    <name evidence="7" type="synonym">opgG</name>
    <name evidence="10" type="ORF">SAMEA1982600_02345</name>
</gene>
<dbReference type="AlphaFoldDB" id="A0A157P7T9"/>
<organism evidence="10 11">
    <name type="scientific">Bordetella ansorpii</name>
    <dbReference type="NCBI Taxonomy" id="288768"/>
    <lineage>
        <taxon>Bacteria</taxon>
        <taxon>Pseudomonadati</taxon>
        <taxon>Pseudomonadota</taxon>
        <taxon>Betaproteobacteria</taxon>
        <taxon>Burkholderiales</taxon>
        <taxon>Alcaligenaceae</taxon>
        <taxon>Bordetella</taxon>
    </lineage>
</organism>
<evidence type="ECO:0000313" key="11">
    <source>
        <dbReference type="Proteomes" id="UP000077037"/>
    </source>
</evidence>
<dbReference type="InterPro" id="IPR014756">
    <property type="entry name" value="Ig_E-set"/>
</dbReference>
<dbReference type="InterPro" id="IPR014718">
    <property type="entry name" value="GH-type_carb-bd"/>
</dbReference>
<feature type="compositionally biased region" description="Low complexity" evidence="8">
    <location>
        <begin position="31"/>
        <end position="70"/>
    </location>
</feature>
<name>A0A157P7T9_9BORD</name>
<dbReference type="Gene3D" id="2.70.98.10">
    <property type="match status" value="1"/>
</dbReference>
<proteinExistence type="inferred from homology"/>
<dbReference type="InterPro" id="IPR007444">
    <property type="entry name" value="Glucan_biosyn_MdoG_C"/>
</dbReference>
<feature type="compositionally biased region" description="Basic and acidic residues" evidence="8">
    <location>
        <begin position="71"/>
        <end position="102"/>
    </location>
</feature>
<dbReference type="PANTHER" id="PTHR30504">
    <property type="entry name" value="GLUCANS BIOSYNTHESIS PROTEIN"/>
    <property type="match status" value="1"/>
</dbReference>
<evidence type="ECO:0000256" key="3">
    <source>
        <dbReference type="ARBA" id="ARBA00009284"/>
    </source>
</evidence>
<dbReference type="InterPro" id="IPR011013">
    <property type="entry name" value="Gal_mutarotase_sf_dom"/>
</dbReference>
<evidence type="ECO:0000256" key="5">
    <source>
        <dbReference type="ARBA" id="ARBA00022729"/>
    </source>
</evidence>
<feature type="chain" id="PRO_5009000563" description="Glucans biosynthesis protein G" evidence="7">
    <location>
        <begin position="31"/>
        <end position="696"/>
    </location>
</feature>
<evidence type="ECO:0000256" key="1">
    <source>
        <dbReference type="ARBA" id="ARBA00004418"/>
    </source>
</evidence>
<evidence type="ECO:0000256" key="2">
    <source>
        <dbReference type="ARBA" id="ARBA00005001"/>
    </source>
</evidence>
<evidence type="ECO:0000313" key="10">
    <source>
        <dbReference type="EMBL" id="SAI29597.1"/>
    </source>
</evidence>
<dbReference type="GO" id="GO:0003824">
    <property type="term" value="F:catalytic activity"/>
    <property type="evidence" value="ECO:0007669"/>
    <property type="project" value="InterPro"/>
</dbReference>
<dbReference type="GO" id="GO:0030246">
    <property type="term" value="F:carbohydrate binding"/>
    <property type="evidence" value="ECO:0007669"/>
    <property type="project" value="InterPro"/>
</dbReference>
<comment type="subcellular location">
    <subcellularLocation>
        <location evidence="1 7">Periplasm</location>
    </subcellularLocation>
</comment>
<accession>A0A157P7T9</accession>
<dbReference type="GO" id="GO:0051274">
    <property type="term" value="P:beta-glucan biosynthetic process"/>
    <property type="evidence" value="ECO:0007669"/>
    <property type="project" value="TreeGrafter"/>
</dbReference>
<dbReference type="SUPFAM" id="SSF74650">
    <property type="entry name" value="Galactose mutarotase-like"/>
    <property type="match status" value="1"/>
</dbReference>
<reference evidence="10 11" key="1">
    <citation type="submission" date="2016-03" db="EMBL/GenBank/DDBJ databases">
        <authorList>
            <consortium name="Pathogen Informatics"/>
        </authorList>
    </citation>
    <scope>NUCLEOTIDE SEQUENCE [LARGE SCALE GENOMIC DNA]</scope>
    <source>
        <strain evidence="10 11">NCTC13364</strain>
    </source>
</reference>
<dbReference type="InterPro" id="IPR014438">
    <property type="entry name" value="Glucan_biosyn_MdoG/MdoD"/>
</dbReference>
<evidence type="ECO:0000256" key="6">
    <source>
        <dbReference type="ARBA" id="ARBA00022764"/>
    </source>
</evidence>
<dbReference type="RefSeq" id="WP_328587203.1">
    <property type="nucleotide sequence ID" value="NZ_FKBS01000014.1"/>
</dbReference>
<dbReference type="Gene3D" id="2.60.40.10">
    <property type="entry name" value="Immunoglobulins"/>
    <property type="match status" value="1"/>
</dbReference>
<feature type="domain" description="Glucan biosynthesis periplasmic MdoG C-terminal" evidence="9">
    <location>
        <begin position="202"/>
        <end position="687"/>
    </location>
</feature>
<feature type="region of interest" description="Disordered" evidence="8">
    <location>
        <begin position="31"/>
        <end position="201"/>
    </location>
</feature>
<feature type="compositionally biased region" description="Basic and acidic residues" evidence="8">
    <location>
        <begin position="177"/>
        <end position="191"/>
    </location>
</feature>
<comment type="pathway">
    <text evidence="2 7">Glycan metabolism; osmoregulated periplasmic glucan (OPG) biosynthesis.</text>
</comment>
<sequence precursor="true">MSVSSAGRYLRQPLLGCTLALTTLLNSATAAETPTPAPAASDAPATAAASAPAASTQPAESPANPPAATKEPAKTPAKETAKEPVKEPAKETAQKPAAKEAAPKAAAPAKEAAAKDAPAKAPAAKEAAAKDASAKDAPAKEAPAKTPAAKDAPAKDAPSKDQANAKEAAGKAAAAADAKDAKDPKDAKSAKPETPAAPPQPFTFADVQKQARELAAQGYKTPVSNLPDEFQDLKYAGYQNVRLRDDRLHWRDAGTPFRLGFYHQGMHFNTPVQISEIDDKGAVTEIPFDSADFDYGQLAVNPDLLKGLGFAGFKLLYPVNTPLKPNDELVSFLGASYFRVIGRGQAYGISARGLAIDTALPSGEEFPAFRKFWIERPKGGSHQIVLYALLDSPRATGAYRFTIRPEVDTIVDVKAQIYLRDKVGRLGLAPLTSMFLYGANQQPATPNYRPEMHDSDGLAIHTGNGEWVWRPLNNPRRLAVSAFNADNPRGFGLLQRTRDFSRYEDLDDHYEKRPSLWIEPVGDWGKGSVQLVEIPTPDETNDNIVAFWVPAAQPAAGKPLDIEYRMIWTLDEPRLHDTSLAWVKQTRRSREEVKGPDLIRRGDGSHALVVDFVGPALKDIPADTTITADVSVDGNGQIVENAVRPNPVTGGRRLMLRVNVKDPAKPVELRAFLTNGHIPLSETWTYQLPVNAPETK</sequence>
<keyword evidence="6 7" id="KW-0574">Periplasm</keyword>
<dbReference type="InterPro" id="IPR023704">
    <property type="entry name" value="MdoG_OpgG"/>
</dbReference>
<protein>
    <recommendedName>
        <fullName evidence="4 7">Glucans biosynthesis protein G</fullName>
    </recommendedName>
</protein>
<dbReference type="Pfam" id="PF04349">
    <property type="entry name" value="MdoG"/>
    <property type="match status" value="1"/>
</dbReference>
<keyword evidence="5 7" id="KW-0732">Signal</keyword>
<feature type="compositionally biased region" description="Basic and acidic residues" evidence="8">
    <location>
        <begin position="127"/>
        <end position="143"/>
    </location>
</feature>
<evidence type="ECO:0000256" key="4">
    <source>
        <dbReference type="ARBA" id="ARBA00015376"/>
    </source>
</evidence>
<feature type="signal peptide" evidence="7">
    <location>
        <begin position="1"/>
        <end position="30"/>
    </location>
</feature>
<dbReference type="PANTHER" id="PTHR30504:SF4">
    <property type="entry name" value="GLUCANS BIOSYNTHESIS PROTEIN G"/>
    <property type="match status" value="1"/>
</dbReference>
<comment type="similarity">
    <text evidence="3 7">Belongs to the OpgD/OpgG family.</text>
</comment>
<evidence type="ECO:0000259" key="9">
    <source>
        <dbReference type="Pfam" id="PF04349"/>
    </source>
</evidence>
<dbReference type="EMBL" id="FKBS01000014">
    <property type="protein sequence ID" value="SAI29597.1"/>
    <property type="molecule type" value="Genomic_DNA"/>
</dbReference>
<dbReference type="GO" id="GO:0030288">
    <property type="term" value="C:outer membrane-bounded periplasmic space"/>
    <property type="evidence" value="ECO:0007669"/>
    <property type="project" value="TreeGrafter"/>
</dbReference>
<dbReference type="InterPro" id="IPR013783">
    <property type="entry name" value="Ig-like_fold"/>
</dbReference>
<comment type="function">
    <text evidence="7">Involved in the biosynthesis of osmoregulated periplasmic glucans (OPGs).</text>
</comment>
<feature type="compositionally biased region" description="Low complexity" evidence="8">
    <location>
        <begin position="160"/>
        <end position="176"/>
    </location>
</feature>
<dbReference type="FunFam" id="2.70.98.10:FF:000001">
    <property type="entry name" value="Glucans biosynthesis protein G"/>
    <property type="match status" value="1"/>
</dbReference>
<dbReference type="SUPFAM" id="SSF81296">
    <property type="entry name" value="E set domains"/>
    <property type="match status" value="1"/>
</dbReference>
<evidence type="ECO:0000256" key="8">
    <source>
        <dbReference type="SAM" id="MobiDB-lite"/>
    </source>
</evidence>
<dbReference type="UniPathway" id="UPA00637"/>
<dbReference type="HAMAP" id="MF_01069">
    <property type="entry name" value="MdoG_OpgG"/>
    <property type="match status" value="1"/>
</dbReference>
<dbReference type="Proteomes" id="UP000077037">
    <property type="component" value="Unassembled WGS sequence"/>
</dbReference>